<organism evidence="10 11">
    <name type="scientific">Fluctibacter halophilus</name>
    <dbReference type="NCBI Taxonomy" id="226011"/>
    <lineage>
        <taxon>Bacteria</taxon>
        <taxon>Pseudomonadati</taxon>
        <taxon>Pseudomonadota</taxon>
        <taxon>Gammaproteobacteria</taxon>
        <taxon>Alteromonadales</taxon>
        <taxon>Alteromonadaceae</taxon>
        <taxon>Fluctibacter</taxon>
    </lineage>
</organism>
<dbReference type="InterPro" id="IPR041732">
    <property type="entry name" value="RF3_GTP-bd"/>
</dbReference>
<proteinExistence type="inferred from homology"/>
<dbReference type="PROSITE" id="PS00301">
    <property type="entry name" value="G_TR_1"/>
    <property type="match status" value="1"/>
</dbReference>
<dbReference type="CDD" id="cd04169">
    <property type="entry name" value="RF3"/>
    <property type="match status" value="1"/>
</dbReference>
<evidence type="ECO:0000256" key="7">
    <source>
        <dbReference type="HAMAP-Rule" id="MF_00072"/>
    </source>
</evidence>
<dbReference type="Gene3D" id="3.30.70.3280">
    <property type="entry name" value="Peptide chain release factor 3, domain III"/>
    <property type="match status" value="1"/>
</dbReference>
<feature type="binding site" evidence="7">
    <location>
        <begin position="20"/>
        <end position="27"/>
    </location>
    <ligand>
        <name>GTP</name>
        <dbReference type="ChEBI" id="CHEBI:37565"/>
    </ligand>
</feature>
<dbReference type="InterPro" id="IPR035647">
    <property type="entry name" value="EFG_III/V"/>
</dbReference>
<evidence type="ECO:0000256" key="5">
    <source>
        <dbReference type="ARBA" id="ARBA00022917"/>
    </source>
</evidence>
<dbReference type="PROSITE" id="PS51722">
    <property type="entry name" value="G_TR_2"/>
    <property type="match status" value="1"/>
</dbReference>
<keyword evidence="5 7" id="KW-0648">Protein biosynthesis</keyword>
<feature type="domain" description="Tr-type G" evidence="9">
    <location>
        <begin position="11"/>
        <end position="279"/>
    </location>
</feature>
<dbReference type="Gene3D" id="3.40.50.300">
    <property type="entry name" value="P-loop containing nucleotide triphosphate hydrolases"/>
    <property type="match status" value="3"/>
</dbReference>
<dbReference type="InterPro" id="IPR031157">
    <property type="entry name" value="G_TR_CS"/>
</dbReference>
<sequence length="528" mass="59251">MADSNFVNEINKRRTFAIISHPDAGKTTITEKVLLFGNALQVAGTVKGKKSGQHAKSDWMEMEKERGISVTTSVMQFPYQDHLVNLLDTPGHEDFSEDTYRTLTAVDSCLMVIDSAKGVEARTIKLMEVTRLRDTPIITFMNKLDRDIRDPIELLDEVEEVLNIKCAPITWPIGMGKEFKGVYHLLRDETILYATGQGHTIQDSRIIKGLDNPELDDAIGSYADELRDMLELVQGASHEFDQDAFLAGELTPVFFGTALGNFGVDHMLDGLVKWAPKPQGRESDARFVGADETKFSGFVFKIQANMDPKHRDRIAFCRIVSGKYEKGMKMRHTRIGKDVRISDALTFLAGDRALLEEAYAGDIIGLHNHGSIQIGDTFSAGEDFRFTGIPNFAPELFKRIRLKDPLKMKQLQKGLIQLSEEGAVQVFRPLINNDLIVGAVGVLQFDVVVARLKAEYNVDAIYEHVNVATARWVSCDDARKLDEFRRKAEVNLALDGGDNLTYIAPTMVNLQLSQERYPDIVFHTTREH</sequence>
<dbReference type="SUPFAM" id="SSF50447">
    <property type="entry name" value="Translation proteins"/>
    <property type="match status" value="1"/>
</dbReference>
<dbReference type="CDD" id="cd03689">
    <property type="entry name" value="RF3_II"/>
    <property type="match status" value="1"/>
</dbReference>
<dbReference type="PRINTS" id="PR00315">
    <property type="entry name" value="ELONGATNFCT"/>
</dbReference>
<keyword evidence="4 7" id="KW-0547">Nucleotide-binding</keyword>
<dbReference type="RefSeq" id="WP_229160328.1">
    <property type="nucleotide sequence ID" value="NZ_JAJEWP010000002.1"/>
</dbReference>
<dbReference type="Pfam" id="PF16658">
    <property type="entry name" value="RF3_C"/>
    <property type="match status" value="1"/>
</dbReference>
<dbReference type="InterPro" id="IPR027417">
    <property type="entry name" value="P-loop_NTPase"/>
</dbReference>
<reference evidence="10 11" key="1">
    <citation type="submission" date="2021-10" db="EMBL/GenBank/DDBJ databases">
        <title>Draft genome of Aestuariibacter halophilus JC2043.</title>
        <authorList>
            <person name="Emsley S.A."/>
            <person name="Pfannmuller K.M."/>
            <person name="Ushijima B."/>
            <person name="Saw J.H."/>
            <person name="Videau P."/>
        </authorList>
    </citation>
    <scope>NUCLEOTIDE SEQUENCE [LARGE SCALE GENOMIC DNA]</scope>
    <source>
        <strain evidence="10 11">JC2043</strain>
    </source>
</reference>
<keyword evidence="3 7" id="KW-0963">Cytoplasm</keyword>
<name>A0ABS8G968_9ALTE</name>
<comment type="function">
    <text evidence="7">Increases the formation of ribosomal termination complexes and stimulates activities of RF-1 and RF-2. It binds guanine nucleotides and has strong preference for UGA stop codons. It may interact directly with the ribosome. The stimulation of RF-1 and RF-2 is significantly reduced by GTP and GDP, but not by GMP.</text>
</comment>
<evidence type="ECO:0000256" key="1">
    <source>
        <dbReference type="ARBA" id="ARBA00004496"/>
    </source>
</evidence>
<evidence type="ECO:0000256" key="2">
    <source>
        <dbReference type="ARBA" id="ARBA00009978"/>
    </source>
</evidence>
<dbReference type="Pfam" id="PF00009">
    <property type="entry name" value="GTP_EFTU"/>
    <property type="match status" value="1"/>
</dbReference>
<dbReference type="InterPro" id="IPR009000">
    <property type="entry name" value="Transl_B-barrel_sf"/>
</dbReference>
<comment type="caution">
    <text evidence="10">The sequence shown here is derived from an EMBL/GenBank/DDBJ whole genome shotgun (WGS) entry which is preliminary data.</text>
</comment>
<comment type="similarity">
    <text evidence="2 7">Belongs to the TRAFAC class translation factor GTPase superfamily. Classic translation factor GTPase family. PrfC subfamily.</text>
</comment>
<evidence type="ECO:0000256" key="3">
    <source>
        <dbReference type="ARBA" id="ARBA00022490"/>
    </source>
</evidence>
<dbReference type="InterPro" id="IPR038467">
    <property type="entry name" value="RF3_dom_3_sf"/>
</dbReference>
<feature type="binding site" evidence="7">
    <location>
        <begin position="88"/>
        <end position="92"/>
    </location>
    <ligand>
        <name>GTP</name>
        <dbReference type="ChEBI" id="CHEBI:37565"/>
    </ligand>
</feature>
<evidence type="ECO:0000313" key="11">
    <source>
        <dbReference type="Proteomes" id="UP001520878"/>
    </source>
</evidence>
<dbReference type="Proteomes" id="UP001520878">
    <property type="component" value="Unassembled WGS sequence"/>
</dbReference>
<gene>
    <name evidence="7 10" type="primary">prfC</name>
    <name evidence="10" type="ORF">LJ739_10755</name>
</gene>
<dbReference type="NCBIfam" id="TIGR00231">
    <property type="entry name" value="small_GTP"/>
    <property type="match status" value="1"/>
</dbReference>
<evidence type="ECO:0000256" key="8">
    <source>
        <dbReference type="NCBIfam" id="TIGR00503"/>
    </source>
</evidence>
<evidence type="ECO:0000313" key="10">
    <source>
        <dbReference type="EMBL" id="MCC2616721.1"/>
    </source>
</evidence>
<comment type="subcellular location">
    <subcellularLocation>
        <location evidence="1 7">Cytoplasm</location>
    </subcellularLocation>
</comment>
<dbReference type="NCBIfam" id="NF001964">
    <property type="entry name" value="PRK00741.1"/>
    <property type="match status" value="1"/>
</dbReference>
<dbReference type="EMBL" id="JAJEWP010000002">
    <property type="protein sequence ID" value="MCC2616721.1"/>
    <property type="molecule type" value="Genomic_DNA"/>
</dbReference>
<dbReference type="InterPro" id="IPR005225">
    <property type="entry name" value="Small_GTP-bd"/>
</dbReference>
<dbReference type="NCBIfam" id="TIGR00503">
    <property type="entry name" value="prfC"/>
    <property type="match status" value="1"/>
</dbReference>
<evidence type="ECO:0000259" key="9">
    <source>
        <dbReference type="PROSITE" id="PS51722"/>
    </source>
</evidence>
<protein>
    <recommendedName>
        <fullName evidence="7 8">Peptide chain release factor 3</fullName>
        <shortName evidence="7">RF-3</shortName>
    </recommendedName>
</protein>
<keyword evidence="11" id="KW-1185">Reference proteome</keyword>
<dbReference type="InterPro" id="IPR000795">
    <property type="entry name" value="T_Tr_GTP-bd_dom"/>
</dbReference>
<feature type="binding site" evidence="7">
    <location>
        <begin position="142"/>
        <end position="145"/>
    </location>
    <ligand>
        <name>GTP</name>
        <dbReference type="ChEBI" id="CHEBI:37565"/>
    </ligand>
</feature>
<accession>A0ABS8G968</accession>
<dbReference type="PANTHER" id="PTHR43556:SF2">
    <property type="entry name" value="PEPTIDE CHAIN RELEASE FACTOR RF3"/>
    <property type="match status" value="1"/>
</dbReference>
<dbReference type="SUPFAM" id="SSF52540">
    <property type="entry name" value="P-loop containing nucleoside triphosphate hydrolases"/>
    <property type="match status" value="1"/>
</dbReference>
<dbReference type="HAMAP" id="MF_00072">
    <property type="entry name" value="Rel_fac_3"/>
    <property type="match status" value="1"/>
</dbReference>
<dbReference type="CDD" id="cd16259">
    <property type="entry name" value="RF3_III"/>
    <property type="match status" value="1"/>
</dbReference>
<dbReference type="SUPFAM" id="SSF54980">
    <property type="entry name" value="EF-G C-terminal domain-like"/>
    <property type="match status" value="1"/>
</dbReference>
<dbReference type="PANTHER" id="PTHR43556">
    <property type="entry name" value="PEPTIDE CHAIN RELEASE FACTOR RF3"/>
    <property type="match status" value="1"/>
</dbReference>
<dbReference type="InterPro" id="IPR053905">
    <property type="entry name" value="EF-G-like_DII"/>
</dbReference>
<dbReference type="Pfam" id="PF22042">
    <property type="entry name" value="EF-G_D2"/>
    <property type="match status" value="1"/>
</dbReference>
<dbReference type="InterPro" id="IPR032090">
    <property type="entry name" value="RF3_C"/>
</dbReference>
<evidence type="ECO:0000256" key="6">
    <source>
        <dbReference type="ARBA" id="ARBA00023134"/>
    </source>
</evidence>
<evidence type="ECO:0000256" key="4">
    <source>
        <dbReference type="ARBA" id="ARBA00022741"/>
    </source>
</evidence>
<dbReference type="InterPro" id="IPR004548">
    <property type="entry name" value="PrfC"/>
</dbReference>
<keyword evidence="6 7" id="KW-0342">GTP-binding</keyword>